<feature type="DNA-binding region" description="H-T-H motif" evidence="4">
    <location>
        <begin position="36"/>
        <end position="55"/>
    </location>
</feature>
<dbReference type="Gene3D" id="1.10.10.60">
    <property type="entry name" value="Homeodomain-like"/>
    <property type="match status" value="1"/>
</dbReference>
<dbReference type="AlphaFoldDB" id="A0A4Q8LAV3"/>
<dbReference type="PROSITE" id="PS50977">
    <property type="entry name" value="HTH_TETR_2"/>
    <property type="match status" value="1"/>
</dbReference>
<dbReference type="PRINTS" id="PR00455">
    <property type="entry name" value="HTHTETR"/>
</dbReference>
<dbReference type="RefSeq" id="WP_130551367.1">
    <property type="nucleotide sequence ID" value="NZ_SHMC01000003.1"/>
</dbReference>
<dbReference type="PANTHER" id="PTHR30055">
    <property type="entry name" value="HTH-TYPE TRANSCRIPTIONAL REGULATOR RUTR"/>
    <property type="match status" value="1"/>
</dbReference>
<dbReference type="SUPFAM" id="SSF46689">
    <property type="entry name" value="Homeodomain-like"/>
    <property type="match status" value="1"/>
</dbReference>
<name>A0A4Q8LAV3_9GAMM</name>
<dbReference type="Gene3D" id="1.10.357.10">
    <property type="entry name" value="Tetracycline Repressor, domain 2"/>
    <property type="match status" value="1"/>
</dbReference>
<keyword evidence="2 4" id="KW-0238">DNA-binding</keyword>
<organism evidence="6 7">
    <name type="scientific">Pseudoxanthomonas winnipegensis</name>
    <dbReference type="NCBI Taxonomy" id="2480810"/>
    <lineage>
        <taxon>Bacteria</taxon>
        <taxon>Pseudomonadati</taxon>
        <taxon>Pseudomonadota</taxon>
        <taxon>Gammaproteobacteria</taxon>
        <taxon>Lysobacterales</taxon>
        <taxon>Lysobacteraceae</taxon>
        <taxon>Pseudoxanthomonas</taxon>
    </lineage>
</organism>
<reference evidence="6 7" key="1">
    <citation type="submission" date="2019-02" db="EMBL/GenBank/DDBJ databases">
        <title>WGS of Pseudoxanthomonas species novum from clinical isolates.</title>
        <authorList>
            <person name="Bernier A.-M."/>
            <person name="Bernard K."/>
            <person name="Vachon A."/>
        </authorList>
    </citation>
    <scope>NUCLEOTIDE SEQUENCE [LARGE SCALE GENOMIC DNA]</scope>
    <source>
        <strain evidence="6 7">NML171200</strain>
    </source>
</reference>
<dbReference type="EMBL" id="SHMC01000003">
    <property type="protein sequence ID" value="TAA25747.1"/>
    <property type="molecule type" value="Genomic_DNA"/>
</dbReference>
<evidence type="ECO:0000256" key="4">
    <source>
        <dbReference type="PROSITE-ProRule" id="PRU00335"/>
    </source>
</evidence>
<dbReference type="InterPro" id="IPR009057">
    <property type="entry name" value="Homeodomain-like_sf"/>
</dbReference>
<dbReference type="OrthoDB" id="63332at2"/>
<proteinExistence type="predicted"/>
<gene>
    <name evidence="6" type="ORF">EA660_09940</name>
</gene>
<evidence type="ECO:0000313" key="7">
    <source>
        <dbReference type="Proteomes" id="UP000292627"/>
    </source>
</evidence>
<evidence type="ECO:0000256" key="1">
    <source>
        <dbReference type="ARBA" id="ARBA00023015"/>
    </source>
</evidence>
<keyword evidence="1" id="KW-0805">Transcription regulation</keyword>
<dbReference type="GO" id="GO:0003700">
    <property type="term" value="F:DNA-binding transcription factor activity"/>
    <property type="evidence" value="ECO:0007669"/>
    <property type="project" value="TreeGrafter"/>
</dbReference>
<dbReference type="PANTHER" id="PTHR30055:SF234">
    <property type="entry name" value="HTH-TYPE TRANSCRIPTIONAL REGULATOR BETI"/>
    <property type="match status" value="1"/>
</dbReference>
<sequence length="212" mass="23445">MSTPPDRRSRKRLATRDAISDVATRLFIERGFDQVTIDEIAAAADVGRMTVFNHFPRKEDLFFDRDEELRALLRAAILQRDAGVAPLDALQRRTHALRTEKSPLIEFSRGSRDFVVAIEASEALKAHVRAIRDEFAQVAAAALAESVGRDAGDPDARFAANLLLAAWATALVQGHHTFRRSKKAKDAQDVFFAVIDRGHAALRAALADTPYV</sequence>
<feature type="domain" description="HTH tetR-type" evidence="5">
    <location>
        <begin position="13"/>
        <end position="73"/>
    </location>
</feature>
<accession>A0A4Q8LAV3</accession>
<evidence type="ECO:0000259" key="5">
    <source>
        <dbReference type="PROSITE" id="PS50977"/>
    </source>
</evidence>
<dbReference type="Pfam" id="PF00440">
    <property type="entry name" value="TetR_N"/>
    <property type="match status" value="1"/>
</dbReference>
<dbReference type="GO" id="GO:0000976">
    <property type="term" value="F:transcription cis-regulatory region binding"/>
    <property type="evidence" value="ECO:0007669"/>
    <property type="project" value="TreeGrafter"/>
</dbReference>
<dbReference type="InterPro" id="IPR001647">
    <property type="entry name" value="HTH_TetR"/>
</dbReference>
<evidence type="ECO:0000256" key="2">
    <source>
        <dbReference type="ARBA" id="ARBA00023125"/>
    </source>
</evidence>
<comment type="caution">
    <text evidence="6">The sequence shown here is derived from an EMBL/GenBank/DDBJ whole genome shotgun (WGS) entry which is preliminary data.</text>
</comment>
<keyword evidence="3" id="KW-0804">Transcription</keyword>
<evidence type="ECO:0000256" key="3">
    <source>
        <dbReference type="ARBA" id="ARBA00023163"/>
    </source>
</evidence>
<evidence type="ECO:0000313" key="6">
    <source>
        <dbReference type="EMBL" id="TAA25747.1"/>
    </source>
</evidence>
<dbReference type="InterPro" id="IPR050109">
    <property type="entry name" value="HTH-type_TetR-like_transc_reg"/>
</dbReference>
<dbReference type="Proteomes" id="UP000292627">
    <property type="component" value="Unassembled WGS sequence"/>
</dbReference>
<protein>
    <submittedName>
        <fullName evidence="6">TetR family transcriptional regulator</fullName>
    </submittedName>
</protein>